<gene>
    <name evidence="20" type="ORF">B0A49_04769</name>
</gene>
<dbReference type="OrthoDB" id="308383at2759"/>
<evidence type="ECO:0000256" key="9">
    <source>
        <dbReference type="ARBA" id="ARBA00022842"/>
    </source>
</evidence>
<evidence type="ECO:0000313" key="20">
    <source>
        <dbReference type="EMBL" id="TKA66719.1"/>
    </source>
</evidence>
<dbReference type="SUPFAM" id="SSF49482">
    <property type="entry name" value="Aromatic compound dioxygenase"/>
    <property type="match status" value="1"/>
</dbReference>
<dbReference type="FunFam" id="3.40.50.970:FF:000024">
    <property type="entry name" value="Pyruvate decarboxylase isozyme"/>
    <property type="match status" value="1"/>
</dbReference>
<dbReference type="InterPro" id="IPR012110">
    <property type="entry name" value="PDC/IPDC-like"/>
</dbReference>
<evidence type="ECO:0000313" key="21">
    <source>
        <dbReference type="Proteomes" id="UP000308768"/>
    </source>
</evidence>
<dbReference type="GO" id="GO:0005829">
    <property type="term" value="C:cytosol"/>
    <property type="evidence" value="ECO:0007669"/>
    <property type="project" value="TreeGrafter"/>
</dbReference>
<feature type="compositionally biased region" description="Polar residues" evidence="14">
    <location>
        <begin position="40"/>
        <end position="51"/>
    </location>
</feature>
<dbReference type="AlphaFoldDB" id="A0A4V5NFK7"/>
<keyword evidence="21" id="KW-1185">Reference proteome</keyword>
<sequence length="919" mass="101154">MATADTINEPLQLVPEEHGVGEQSNSNSTANGNSTKSTSKFDPTFTQNVINATGPKASPRIRKVFASLITHLHDFARENEITVDEWMAGVEMHYLRALSDDLKINEAGRMSDDRRNEGQLVCDILGLESLVDEITYKLATDAADEPTTTAILGPFWRKDAPRREMGETTVTGIENGDHTFMHGTVTDYLTGKPIEGAELDVWHTAPNGLYEQQDPDQVDMNLRGRFTTGKDGKYNFYCLRPTSYPIPDDGPAGKILQLLDRHPMRPAHIHFIVSAPGYKPIVTQIFDRRDKHITDDAVFAVKESLVVDFLPRKGDPKADFELPYNFKMATYEEAKTHSLEGTTEISVPEGRSIKEIGISSVMGVPGDFNLELLDYIYEVPGLRWMGNANELNSAYAADGYARVKGVPGCLVTTHGVGELSALNGVAGAMTEQVKLIHVVGQTSRKMQRNHMMIHHSIGPTPDHQVYNKMSEPARVAAAELLDEKTAPAEIDRVIRDCFLQSAPVYIFIPIDMVMKQVPESLLETKIDITPPVNERGEKEAIDAILDAIYQAKNPLVFVDALVHRHNAKKEASKLVDILAFPTYAANMGKTIIDETHPSYVGIYNGRVSTPGLYEAVEASDLALVLGSIPSDTNSGGFTRTFHDAKCIQINPHSVVIGSEKWLDVHMKPLLARLASTITKSSLPKAPKPRLGSRPAAKDIDAKHITQSYIWDRIAAFLRPGDVLLADTGTAAFGLPDATFPKDVIFITQTYYGSIGYCTPAALGSDVALSELHAEQGKSRGRTILVTGDGSLQLTIQEVGTMIARGFQPIIMIINNAGYTIERVIHGARQPYNDIVAYDYSHMLSLFGASKSEATSNFHHATTKEEFEAICNDPSVQDPTGVKVVEVVMDMMDVPWRLMEQIALRGPETVRKLKEAGFMQ</sequence>
<evidence type="ECO:0000256" key="5">
    <source>
        <dbReference type="ARBA" id="ARBA00013202"/>
    </source>
</evidence>
<keyword evidence="10" id="KW-0408">Iron</keyword>
<dbReference type="GO" id="GO:0000287">
    <property type="term" value="F:magnesium ion binding"/>
    <property type="evidence" value="ECO:0007669"/>
    <property type="project" value="InterPro"/>
</dbReference>
<evidence type="ECO:0000259" key="15">
    <source>
        <dbReference type="Pfam" id="PF00205"/>
    </source>
</evidence>
<comment type="cofactor">
    <cofactor evidence="3">
        <name>Fe(3+)</name>
        <dbReference type="ChEBI" id="CHEBI:29034"/>
    </cofactor>
</comment>
<dbReference type="GO" id="GO:0018576">
    <property type="term" value="F:catechol 1,2-dioxygenase activity"/>
    <property type="evidence" value="ECO:0007669"/>
    <property type="project" value="InterPro"/>
</dbReference>
<comment type="cofactor">
    <cofactor evidence="2">
        <name>thiamine diphosphate</name>
        <dbReference type="ChEBI" id="CHEBI:58937"/>
    </cofactor>
</comment>
<feature type="compositionally biased region" description="Low complexity" evidence="14">
    <location>
        <begin position="24"/>
        <end position="38"/>
    </location>
</feature>
<evidence type="ECO:0000256" key="10">
    <source>
        <dbReference type="ARBA" id="ARBA00023004"/>
    </source>
</evidence>
<reference evidence="20 21" key="1">
    <citation type="submission" date="2017-03" db="EMBL/GenBank/DDBJ databases">
        <title>Genomes of endolithic fungi from Antarctica.</title>
        <authorList>
            <person name="Coleine C."/>
            <person name="Masonjones S."/>
            <person name="Stajich J.E."/>
        </authorList>
    </citation>
    <scope>NUCLEOTIDE SEQUENCE [LARGE SCALE GENOMIC DNA]</scope>
    <source>
        <strain evidence="20 21">CCFEE 5187</strain>
    </source>
</reference>
<dbReference type="Pfam" id="PF02775">
    <property type="entry name" value="TPP_enzyme_C"/>
    <property type="match status" value="1"/>
</dbReference>
<feature type="domain" description="Thiamine pyrophosphate enzyme TPP-binding" evidence="17">
    <location>
        <begin position="745"/>
        <end position="822"/>
    </location>
</feature>
<keyword evidence="11 13" id="KW-0786">Thiamine pyrophosphate</keyword>
<dbReference type="InterPro" id="IPR029035">
    <property type="entry name" value="DHS-like_NAD/FAD-binding_dom"/>
</dbReference>
<dbReference type="GO" id="GO:0004737">
    <property type="term" value="F:pyruvate decarboxylase activity"/>
    <property type="evidence" value="ECO:0007669"/>
    <property type="project" value="UniProtKB-EC"/>
</dbReference>
<dbReference type="InterPro" id="IPR007535">
    <property type="entry name" value="Catechol_dOase_N"/>
</dbReference>
<evidence type="ECO:0000259" key="17">
    <source>
        <dbReference type="Pfam" id="PF02775"/>
    </source>
</evidence>
<comment type="similarity">
    <text evidence="4 13">Belongs to the TPP enzyme family.</text>
</comment>
<evidence type="ECO:0000256" key="8">
    <source>
        <dbReference type="ARBA" id="ARBA00022793"/>
    </source>
</evidence>
<keyword evidence="8" id="KW-0210">Decarboxylase</keyword>
<dbReference type="EC" id="4.1.1.1" evidence="5"/>
<dbReference type="InterPro" id="IPR011766">
    <property type="entry name" value="TPP_enzyme_TPP-bd"/>
</dbReference>
<dbReference type="Proteomes" id="UP000308768">
    <property type="component" value="Unassembled WGS sequence"/>
</dbReference>
<evidence type="ECO:0000256" key="11">
    <source>
        <dbReference type="ARBA" id="ARBA00023052"/>
    </source>
</evidence>
<name>A0A4V5NFK7_9PEZI</name>
<dbReference type="CDD" id="cd02005">
    <property type="entry name" value="TPP_PDC_IPDC"/>
    <property type="match status" value="1"/>
</dbReference>
<feature type="domain" description="Thiamine pyrophosphate enzyme central" evidence="15">
    <location>
        <begin position="541"/>
        <end position="666"/>
    </location>
</feature>
<comment type="caution">
    <text evidence="20">The sequence shown here is derived from an EMBL/GenBank/DDBJ whole genome shotgun (WGS) entry which is preliminary data.</text>
</comment>
<dbReference type="CDD" id="cd07038">
    <property type="entry name" value="TPP_PYR_PDC_IPDC_like"/>
    <property type="match status" value="1"/>
</dbReference>
<proteinExistence type="inferred from homology"/>
<dbReference type="PANTHER" id="PTHR43452:SF30">
    <property type="entry name" value="PYRUVATE DECARBOXYLASE ISOZYME 1-RELATED"/>
    <property type="match status" value="1"/>
</dbReference>
<feature type="domain" description="Intradiol ring-cleavage dioxygenases" evidence="16">
    <location>
        <begin position="152"/>
        <end position="328"/>
    </location>
</feature>
<evidence type="ECO:0000256" key="13">
    <source>
        <dbReference type="RuleBase" id="RU362132"/>
    </source>
</evidence>
<feature type="domain" description="Catechol dioxygenase N-terminal" evidence="19">
    <location>
        <begin position="59"/>
        <end position="139"/>
    </location>
</feature>
<dbReference type="Pfam" id="PF00205">
    <property type="entry name" value="TPP_enzyme_M"/>
    <property type="match status" value="1"/>
</dbReference>
<dbReference type="STRING" id="331657.A0A4V5NFK7"/>
<dbReference type="PANTHER" id="PTHR43452">
    <property type="entry name" value="PYRUVATE DECARBOXYLASE"/>
    <property type="match status" value="1"/>
</dbReference>
<dbReference type="GO" id="GO:0009712">
    <property type="term" value="P:catechol-containing compound metabolic process"/>
    <property type="evidence" value="ECO:0007669"/>
    <property type="project" value="InterPro"/>
</dbReference>
<evidence type="ECO:0000256" key="14">
    <source>
        <dbReference type="SAM" id="MobiDB-lite"/>
    </source>
</evidence>
<dbReference type="FunFam" id="3.40.50.970:FF:000019">
    <property type="entry name" value="Pyruvate decarboxylase isozyme"/>
    <property type="match status" value="1"/>
</dbReference>
<organism evidence="20 21">
    <name type="scientific">Cryomyces minteri</name>
    <dbReference type="NCBI Taxonomy" id="331657"/>
    <lineage>
        <taxon>Eukaryota</taxon>
        <taxon>Fungi</taxon>
        <taxon>Dikarya</taxon>
        <taxon>Ascomycota</taxon>
        <taxon>Pezizomycotina</taxon>
        <taxon>Dothideomycetes</taxon>
        <taxon>Dothideomycetes incertae sedis</taxon>
        <taxon>Cryomyces</taxon>
    </lineage>
</organism>
<dbReference type="InterPro" id="IPR047214">
    <property type="entry name" value="TPP_PDC_IPDC"/>
</dbReference>
<evidence type="ECO:0000256" key="12">
    <source>
        <dbReference type="ARBA" id="ARBA00023239"/>
    </source>
</evidence>
<evidence type="ECO:0000256" key="6">
    <source>
        <dbReference type="ARBA" id="ARBA00014422"/>
    </source>
</evidence>
<dbReference type="GO" id="GO:0005634">
    <property type="term" value="C:nucleus"/>
    <property type="evidence" value="ECO:0007669"/>
    <property type="project" value="TreeGrafter"/>
</dbReference>
<accession>A0A4V5NFK7</accession>
<dbReference type="Gene3D" id="2.60.130.10">
    <property type="entry name" value="Aromatic compound dioxygenase"/>
    <property type="match status" value="1"/>
</dbReference>
<dbReference type="EMBL" id="NAJN01000988">
    <property type="protein sequence ID" value="TKA66719.1"/>
    <property type="molecule type" value="Genomic_DNA"/>
</dbReference>
<dbReference type="SUPFAM" id="SSF52518">
    <property type="entry name" value="Thiamin diphosphate-binding fold (THDP-binding)"/>
    <property type="match status" value="2"/>
</dbReference>
<dbReference type="InterPro" id="IPR039390">
    <property type="entry name" value="1_2-HQD/HQD"/>
</dbReference>
<dbReference type="SUPFAM" id="SSF52467">
    <property type="entry name" value="DHS-like NAD/FAD-binding domain"/>
    <property type="match status" value="1"/>
</dbReference>
<evidence type="ECO:0000259" key="19">
    <source>
        <dbReference type="Pfam" id="PF04444"/>
    </source>
</evidence>
<feature type="domain" description="Thiamine pyrophosphate enzyme N-terminal TPP-binding" evidence="18">
    <location>
        <begin position="353"/>
        <end position="452"/>
    </location>
</feature>
<comment type="catalytic activity">
    <reaction evidence="1">
        <text>a 2-oxocarboxylate + H(+) = an aldehyde + CO2</text>
        <dbReference type="Rhea" id="RHEA:11628"/>
        <dbReference type="ChEBI" id="CHEBI:15378"/>
        <dbReference type="ChEBI" id="CHEBI:16526"/>
        <dbReference type="ChEBI" id="CHEBI:17478"/>
        <dbReference type="ChEBI" id="CHEBI:35179"/>
        <dbReference type="EC" id="4.1.1.1"/>
    </reaction>
</comment>
<dbReference type="InterPro" id="IPR047213">
    <property type="entry name" value="TPP_PYR_PDC_IPDC-like"/>
</dbReference>
<dbReference type="InterPro" id="IPR012000">
    <property type="entry name" value="Thiamin_PyroP_enz_cen_dom"/>
</dbReference>
<evidence type="ECO:0000256" key="7">
    <source>
        <dbReference type="ARBA" id="ARBA00022723"/>
    </source>
</evidence>
<dbReference type="Pfam" id="PF04444">
    <property type="entry name" value="Dioxygenase_N"/>
    <property type="match status" value="1"/>
</dbReference>
<dbReference type="GO" id="GO:0030976">
    <property type="term" value="F:thiamine pyrophosphate binding"/>
    <property type="evidence" value="ECO:0007669"/>
    <property type="project" value="InterPro"/>
</dbReference>
<dbReference type="GO" id="GO:0008199">
    <property type="term" value="F:ferric iron binding"/>
    <property type="evidence" value="ECO:0007669"/>
    <property type="project" value="InterPro"/>
</dbReference>
<evidence type="ECO:0000256" key="3">
    <source>
        <dbReference type="ARBA" id="ARBA00001965"/>
    </source>
</evidence>
<dbReference type="Pfam" id="PF02776">
    <property type="entry name" value="TPP_enzyme_N"/>
    <property type="match status" value="1"/>
</dbReference>
<keyword evidence="7" id="KW-0479">Metal-binding</keyword>
<dbReference type="Gene3D" id="3.40.50.1220">
    <property type="entry name" value="TPP-binding domain"/>
    <property type="match status" value="1"/>
</dbReference>
<evidence type="ECO:0000259" key="18">
    <source>
        <dbReference type="Pfam" id="PF02776"/>
    </source>
</evidence>
<keyword evidence="12" id="KW-0456">Lyase</keyword>
<evidence type="ECO:0000256" key="1">
    <source>
        <dbReference type="ARBA" id="ARBA00001041"/>
    </source>
</evidence>
<evidence type="ECO:0000259" key="16">
    <source>
        <dbReference type="Pfam" id="PF00775"/>
    </source>
</evidence>
<evidence type="ECO:0000256" key="2">
    <source>
        <dbReference type="ARBA" id="ARBA00001964"/>
    </source>
</evidence>
<dbReference type="InterPro" id="IPR000627">
    <property type="entry name" value="Intradiol_dOase_C"/>
</dbReference>
<dbReference type="InterPro" id="IPR012001">
    <property type="entry name" value="Thiamin_PyroP_enz_TPP-bd_dom"/>
</dbReference>
<dbReference type="Gene3D" id="3.40.50.970">
    <property type="match status" value="2"/>
</dbReference>
<keyword evidence="9" id="KW-0460">Magnesium</keyword>
<dbReference type="InterPro" id="IPR029061">
    <property type="entry name" value="THDP-binding"/>
</dbReference>
<evidence type="ECO:0000256" key="4">
    <source>
        <dbReference type="ARBA" id="ARBA00007812"/>
    </source>
</evidence>
<protein>
    <recommendedName>
        <fullName evidence="6">Pyruvate decarboxylase</fullName>
        <ecNumber evidence="5">4.1.1.1</ecNumber>
    </recommendedName>
</protein>
<feature type="region of interest" description="Disordered" evidence="14">
    <location>
        <begin position="1"/>
        <end position="53"/>
    </location>
</feature>
<dbReference type="InterPro" id="IPR015889">
    <property type="entry name" value="Intradiol_dOase_core"/>
</dbReference>
<dbReference type="Pfam" id="PF00775">
    <property type="entry name" value="Dioxygenase_C"/>
    <property type="match status" value="1"/>
</dbReference>
<dbReference type="CDD" id="cd03461">
    <property type="entry name" value="1_2-HQD"/>
    <property type="match status" value="1"/>
</dbReference>
<dbReference type="GO" id="GO:0000949">
    <property type="term" value="P:aromatic amino acid family catabolic process to alcohol via Ehrlich pathway"/>
    <property type="evidence" value="ECO:0007669"/>
    <property type="project" value="TreeGrafter"/>
</dbReference>